<feature type="compositionally biased region" description="Basic and acidic residues" evidence="8">
    <location>
        <begin position="451"/>
        <end position="460"/>
    </location>
</feature>
<keyword evidence="4" id="KW-0862">Zinc</keyword>
<dbReference type="Proteomes" id="UP000008144">
    <property type="component" value="Unassembled WGS sequence"/>
</dbReference>
<dbReference type="Gene3D" id="3.30.160.60">
    <property type="entry name" value="Classic Zinc Finger"/>
    <property type="match status" value="6"/>
</dbReference>
<dbReference type="KEGG" id="cin:100169916"/>
<evidence type="ECO:0000313" key="11">
    <source>
        <dbReference type="Ensembl" id="ENSCINP00000032684.1"/>
    </source>
</evidence>
<dbReference type="RefSeq" id="NP_001122369.1">
    <property type="nucleotide sequence ID" value="NM_001128897.1"/>
</dbReference>
<feature type="domain" description="C2H2-type" evidence="9">
    <location>
        <begin position="310"/>
        <end position="337"/>
    </location>
</feature>
<dbReference type="EMBL" id="BR000196">
    <property type="protein sequence ID" value="FAA00227.1"/>
    <property type="molecule type" value="mRNA"/>
</dbReference>
<dbReference type="Pfam" id="PF00096">
    <property type="entry name" value="zf-C2H2"/>
    <property type="match status" value="5"/>
</dbReference>
<accession>Q1RL38</accession>
<dbReference type="GO" id="GO:0006357">
    <property type="term" value="P:regulation of transcription by RNA polymerase II"/>
    <property type="evidence" value="ECO:0000318"/>
    <property type="project" value="GO_Central"/>
</dbReference>
<keyword evidence="1" id="KW-0479">Metal-binding</keyword>
<sequence length="615" mass="69772">MDDTGSQSKDINVVIVPESVLQAFEASSHLDLEENEILNFNEFEEKQKTKENVKHVWLDMPMGEFPHVGPTPECSEVTLSKDDVKNSSDETVSLKLFQNCLFINNANTEGVGTSLSASDSTLQGCLNMTVKSVENIGDKNIYTLTPTTMEGMEVGGTKPNDVECQVVPEDLVPGDCEDKLSFALSDETTLGFVNSKNLTASQLCELSYINSDSDDKSKTYKCKFANCKWSFSTPYKLKRHISSHLKQKSFFCDFPGCNKSFMNNYNLKAHLRTHTEVIPELICKTCGVEQPNKRQLEAHERKEHNAAPKLKCPHCPLMFHTQAGVMSHKRVHKPKTQQYPCPLCDKVYTKKFSIKLHMLTHTGEKPYACDRCSWRFANLSRLNRHMASHKEKMLRCTYSNCDKVFYRKDHLYSHMRTHSYNEIKNTNSEIITNLQQNNQQTENEPNLSTIRDNDITPHHTDHLSIGHEVEVDDEINFNAEDDQPPKSDLPSSWTSPLLSSGSLDDNHRNNSEDHLFMEEMSGLAESTSNKLLTLENDICNATTTDNQFVLQPYEIDNESLNLIESDNHHDLTEFRILSTSENEVAPLFKDTLVGSHSTLSRTHFSGTTINLNDLQ</sequence>
<evidence type="ECO:0000256" key="4">
    <source>
        <dbReference type="ARBA" id="ARBA00022833"/>
    </source>
</evidence>
<dbReference type="SUPFAM" id="SSF57667">
    <property type="entry name" value="beta-beta-alpha zinc fingers"/>
    <property type="match status" value="4"/>
</dbReference>
<name>Q1RL38_CIOIN</name>
<feature type="region of interest" description="Disordered" evidence="8">
    <location>
        <begin position="436"/>
        <end position="460"/>
    </location>
</feature>
<feature type="domain" description="C2H2-type" evidence="9">
    <location>
        <begin position="367"/>
        <end position="394"/>
    </location>
</feature>
<dbReference type="InterPro" id="IPR051061">
    <property type="entry name" value="Zinc_finger_trans_reg"/>
</dbReference>
<reference evidence="10" key="2">
    <citation type="journal article" date="2006" name="Dev. Biol.">
        <title>Systematic analysis of embryonic expression profiles of zinc finger genes in Ciona intestinalis.</title>
        <authorList>
            <person name="Miwata K."/>
            <person name="Chiba T."/>
            <person name="Horii R."/>
            <person name="Yamada L."/>
            <person name="Kubo A."/>
            <person name="Miyamura D."/>
            <person name="Satoh N."/>
            <person name="Satou Y."/>
        </authorList>
    </citation>
    <scope>NUCLEOTIDE SEQUENCE</scope>
</reference>
<dbReference type="GO" id="GO:0008270">
    <property type="term" value="F:zinc ion binding"/>
    <property type="evidence" value="ECO:0007669"/>
    <property type="project" value="UniProtKB-KW"/>
</dbReference>
<dbReference type="PANTHER" id="PTHR46179">
    <property type="entry name" value="ZINC FINGER PROTEIN"/>
    <property type="match status" value="1"/>
</dbReference>
<proteinExistence type="evidence at transcript level"/>
<dbReference type="InterPro" id="IPR036236">
    <property type="entry name" value="Znf_C2H2_sf"/>
</dbReference>
<feature type="domain" description="C2H2-type" evidence="9">
    <location>
        <begin position="250"/>
        <end position="279"/>
    </location>
</feature>
<dbReference type="GO" id="GO:0005634">
    <property type="term" value="C:nucleus"/>
    <property type="evidence" value="ECO:0000318"/>
    <property type="project" value="GO_Central"/>
</dbReference>
<keyword evidence="12" id="KW-1185">Reference proteome</keyword>
<dbReference type="PROSITE" id="PS00028">
    <property type="entry name" value="ZINC_FINGER_C2H2_1"/>
    <property type="match status" value="6"/>
</dbReference>
<feature type="domain" description="C2H2-type" evidence="9">
    <location>
        <begin position="339"/>
        <end position="366"/>
    </location>
</feature>
<dbReference type="STRING" id="7719.ENSCINP00000032684"/>
<gene>
    <name evidence="10" type="primary">Ci-ZF(C2H2)-151</name>
    <name evidence="11" type="synonym">zf(c2h2)-151</name>
</gene>
<dbReference type="GeneTree" id="ENSGT00940000170096"/>
<evidence type="ECO:0000313" key="12">
    <source>
        <dbReference type="Proteomes" id="UP000008144"/>
    </source>
</evidence>
<reference evidence="11" key="3">
    <citation type="submission" date="2025-05" db="UniProtKB">
        <authorList>
            <consortium name="Ensembl"/>
        </authorList>
    </citation>
    <scope>IDENTIFICATION</scope>
</reference>
<dbReference type="CTD" id="100169916"/>
<dbReference type="HOGENOM" id="CLU_444071_0_0_1"/>
<evidence type="ECO:0000256" key="8">
    <source>
        <dbReference type="SAM" id="MobiDB-lite"/>
    </source>
</evidence>
<feature type="region of interest" description="Disordered" evidence="8">
    <location>
        <begin position="478"/>
        <end position="510"/>
    </location>
</feature>
<dbReference type="FunFam" id="3.30.160.60:FF:000125">
    <property type="entry name" value="Putative zinc finger protein 143"/>
    <property type="match status" value="1"/>
</dbReference>
<protein>
    <submittedName>
        <fullName evidence="10 11">Zinc finger protein</fullName>
    </submittedName>
</protein>
<dbReference type="InterPro" id="IPR013087">
    <property type="entry name" value="Znf_C2H2_type"/>
</dbReference>
<dbReference type="AlphaFoldDB" id="Q1RL38"/>
<keyword evidence="3 7" id="KW-0863">Zinc-finger</keyword>
<dbReference type="Ensembl" id="ENSCINT00000037148.1">
    <property type="protein sequence ID" value="ENSCINP00000032684.1"/>
    <property type="gene ID" value="ENSCING00000023012.1"/>
</dbReference>
<evidence type="ECO:0000256" key="5">
    <source>
        <dbReference type="ARBA" id="ARBA00023015"/>
    </source>
</evidence>
<evidence type="ECO:0000256" key="2">
    <source>
        <dbReference type="ARBA" id="ARBA00022737"/>
    </source>
</evidence>
<evidence type="ECO:0000256" key="7">
    <source>
        <dbReference type="PROSITE-ProRule" id="PRU00042"/>
    </source>
</evidence>
<evidence type="ECO:0000256" key="3">
    <source>
        <dbReference type="ARBA" id="ARBA00022771"/>
    </source>
</evidence>
<feature type="domain" description="C2H2-type" evidence="9">
    <location>
        <begin position="220"/>
        <end position="249"/>
    </location>
</feature>
<dbReference type="SMART" id="SM00355">
    <property type="entry name" value="ZnF_C2H2"/>
    <property type="match status" value="7"/>
</dbReference>
<dbReference type="PANTHER" id="PTHR46179:SF26">
    <property type="entry name" value="ZINC FINGER PROTEIN 423 HOMOLOG"/>
    <property type="match status" value="1"/>
</dbReference>
<evidence type="ECO:0000313" key="10">
    <source>
        <dbReference type="EMBL" id="FAA00227.1"/>
    </source>
</evidence>
<feature type="domain" description="C2H2-type" evidence="9">
    <location>
        <begin position="394"/>
        <end position="423"/>
    </location>
</feature>
<evidence type="ECO:0000256" key="6">
    <source>
        <dbReference type="ARBA" id="ARBA00023163"/>
    </source>
</evidence>
<evidence type="ECO:0000259" key="9">
    <source>
        <dbReference type="PROSITE" id="PS50157"/>
    </source>
</evidence>
<dbReference type="OrthoDB" id="6277246at2759"/>
<feature type="compositionally biased region" description="Low complexity" evidence="8">
    <location>
        <begin position="488"/>
        <end position="503"/>
    </location>
</feature>
<dbReference type="GO" id="GO:0003712">
    <property type="term" value="F:transcription coregulator activity"/>
    <property type="evidence" value="ECO:0000318"/>
    <property type="project" value="GO_Central"/>
</dbReference>
<dbReference type="GeneID" id="100169916"/>
<keyword evidence="6" id="KW-0804">Transcription</keyword>
<dbReference type="OMA" id="EESICKN"/>
<feature type="compositionally biased region" description="Low complexity" evidence="8">
    <location>
        <begin position="436"/>
        <end position="447"/>
    </location>
</feature>
<accession>A0A1W2VPP4</accession>
<keyword evidence="2" id="KW-0677">Repeat</keyword>
<dbReference type="PROSITE" id="PS50157">
    <property type="entry name" value="ZINC_FINGER_C2H2_2"/>
    <property type="match status" value="6"/>
</dbReference>
<keyword evidence="5" id="KW-0805">Transcription regulation</keyword>
<dbReference type="FunFam" id="3.30.160.60:FF:000032">
    <property type="entry name" value="Krueppel-like factor 4"/>
    <property type="match status" value="1"/>
</dbReference>
<organism evidence="10">
    <name type="scientific">Ciona intestinalis</name>
    <name type="common">Transparent sea squirt</name>
    <name type="synonym">Ascidia intestinalis</name>
    <dbReference type="NCBI Taxonomy" id="7719"/>
    <lineage>
        <taxon>Eukaryota</taxon>
        <taxon>Metazoa</taxon>
        <taxon>Chordata</taxon>
        <taxon>Tunicata</taxon>
        <taxon>Ascidiacea</taxon>
        <taxon>Phlebobranchia</taxon>
        <taxon>Cionidae</taxon>
        <taxon>Ciona</taxon>
    </lineage>
</organism>
<evidence type="ECO:0000256" key="1">
    <source>
        <dbReference type="ARBA" id="ARBA00022723"/>
    </source>
</evidence>
<reference evidence="12" key="1">
    <citation type="journal article" date="2002" name="Science">
        <title>The draft genome of Ciona intestinalis: insights into chordate and vertebrate origins.</title>
        <authorList>
            <person name="Dehal P."/>
            <person name="Satou Y."/>
            <person name="Campbell R.K."/>
            <person name="Chapman J."/>
            <person name="Degnan B."/>
            <person name="De Tomaso A."/>
            <person name="Davidson B."/>
            <person name="Di Gregorio A."/>
            <person name="Gelpke M."/>
            <person name="Goodstein D.M."/>
            <person name="Harafuji N."/>
            <person name="Hastings K.E."/>
            <person name="Ho I."/>
            <person name="Hotta K."/>
            <person name="Huang W."/>
            <person name="Kawashima T."/>
            <person name="Lemaire P."/>
            <person name="Martinez D."/>
            <person name="Meinertzhagen I.A."/>
            <person name="Necula S."/>
            <person name="Nonaka M."/>
            <person name="Putnam N."/>
            <person name="Rash S."/>
            <person name="Saiga H."/>
            <person name="Satake M."/>
            <person name="Terry A."/>
            <person name="Yamada L."/>
            <person name="Wang H.G."/>
            <person name="Awazu S."/>
            <person name="Azumi K."/>
            <person name="Boore J."/>
            <person name="Branno M."/>
            <person name="Chin-Bow S."/>
            <person name="DeSantis R."/>
            <person name="Doyle S."/>
            <person name="Francino P."/>
            <person name="Keys D.N."/>
            <person name="Haga S."/>
            <person name="Hayashi H."/>
            <person name="Hino K."/>
            <person name="Imai K.S."/>
            <person name="Inaba K."/>
            <person name="Kano S."/>
            <person name="Kobayashi K."/>
            <person name="Kobayashi M."/>
            <person name="Lee B.I."/>
            <person name="Makabe K.W."/>
            <person name="Manohar C."/>
            <person name="Matassi G."/>
            <person name="Medina M."/>
            <person name="Mochizuki Y."/>
            <person name="Mount S."/>
            <person name="Morishita T."/>
            <person name="Miura S."/>
            <person name="Nakayama A."/>
            <person name="Nishizaka S."/>
            <person name="Nomoto H."/>
            <person name="Ohta F."/>
            <person name="Oishi K."/>
            <person name="Rigoutsos I."/>
            <person name="Sano M."/>
            <person name="Sasaki A."/>
            <person name="Sasakura Y."/>
            <person name="Shoguchi E."/>
            <person name="Shin-i T."/>
            <person name="Spagnuolo A."/>
            <person name="Stainier D."/>
            <person name="Suzuki M.M."/>
            <person name="Tassy O."/>
            <person name="Takatori N."/>
            <person name="Tokuoka M."/>
            <person name="Yagi K."/>
            <person name="Yoshizaki F."/>
            <person name="Wada S."/>
            <person name="Zhang C."/>
            <person name="Hyatt P.D."/>
            <person name="Larimer F."/>
            <person name="Detter C."/>
            <person name="Doggett N."/>
            <person name="Glavina T."/>
            <person name="Hawkins T."/>
            <person name="Richardson P."/>
            <person name="Lucas S."/>
            <person name="Kohara Y."/>
            <person name="Levine M."/>
            <person name="Satoh N."/>
            <person name="Rokhsar D.S."/>
        </authorList>
    </citation>
    <scope>NUCLEOTIDE SEQUENCE [LARGE SCALE GENOMIC DNA]</scope>
</reference>